<sequence>MFSFEPSWGSITSDQMICQKFSMEFFGFMFNLVRNNQHEFWWGKLKVQTQRRKMFRSYISGRIALPPCTDQT</sequence>
<dbReference type="AlphaFoldDB" id="A0AAP0KZF5"/>
<comment type="caution">
    <text evidence="1">The sequence shown here is derived from an EMBL/GenBank/DDBJ whole genome shotgun (WGS) entry which is preliminary data.</text>
</comment>
<name>A0AAP0KZF5_9MAGN</name>
<proteinExistence type="predicted"/>
<protein>
    <submittedName>
        <fullName evidence="1">Uncharacterized protein</fullName>
    </submittedName>
</protein>
<keyword evidence="2" id="KW-1185">Reference proteome</keyword>
<reference evidence="1 2" key="1">
    <citation type="submission" date="2024-01" db="EMBL/GenBank/DDBJ databases">
        <title>Genome assemblies of Stephania.</title>
        <authorList>
            <person name="Yang L."/>
        </authorList>
    </citation>
    <scope>NUCLEOTIDE SEQUENCE [LARGE SCALE GENOMIC DNA]</scope>
    <source>
        <strain evidence="1">YNDBR</strain>
        <tissue evidence="1">Leaf</tissue>
    </source>
</reference>
<evidence type="ECO:0000313" key="2">
    <source>
        <dbReference type="Proteomes" id="UP001420932"/>
    </source>
</evidence>
<organism evidence="1 2">
    <name type="scientific">Stephania yunnanensis</name>
    <dbReference type="NCBI Taxonomy" id="152371"/>
    <lineage>
        <taxon>Eukaryota</taxon>
        <taxon>Viridiplantae</taxon>
        <taxon>Streptophyta</taxon>
        <taxon>Embryophyta</taxon>
        <taxon>Tracheophyta</taxon>
        <taxon>Spermatophyta</taxon>
        <taxon>Magnoliopsida</taxon>
        <taxon>Ranunculales</taxon>
        <taxon>Menispermaceae</taxon>
        <taxon>Menispermoideae</taxon>
        <taxon>Cissampelideae</taxon>
        <taxon>Stephania</taxon>
    </lineage>
</organism>
<accession>A0AAP0KZF5</accession>
<dbReference type="EMBL" id="JBBNAF010000003">
    <property type="protein sequence ID" value="KAK9160803.1"/>
    <property type="molecule type" value="Genomic_DNA"/>
</dbReference>
<dbReference type="Proteomes" id="UP001420932">
    <property type="component" value="Unassembled WGS sequence"/>
</dbReference>
<gene>
    <name evidence="1" type="ORF">Syun_007144</name>
</gene>
<evidence type="ECO:0000313" key="1">
    <source>
        <dbReference type="EMBL" id="KAK9160803.1"/>
    </source>
</evidence>